<keyword evidence="6" id="KW-0808">Transferase</keyword>
<dbReference type="GO" id="GO:0005886">
    <property type="term" value="C:plasma membrane"/>
    <property type="evidence" value="ECO:0007669"/>
    <property type="project" value="UniProtKB-SubCell"/>
</dbReference>
<dbReference type="InterPro" id="IPR036890">
    <property type="entry name" value="HATPase_C_sf"/>
</dbReference>
<dbReference type="CDD" id="cd06225">
    <property type="entry name" value="HAMP"/>
    <property type="match status" value="1"/>
</dbReference>
<dbReference type="SMART" id="SM00388">
    <property type="entry name" value="HisKA"/>
    <property type="match status" value="1"/>
</dbReference>
<protein>
    <recommendedName>
        <fullName evidence="3">histidine kinase</fullName>
        <ecNumber evidence="3">2.7.13.3</ecNumber>
    </recommendedName>
</protein>
<keyword evidence="4" id="KW-1003">Cell membrane</keyword>
<evidence type="ECO:0000259" key="11">
    <source>
        <dbReference type="PROSITE" id="PS50109"/>
    </source>
</evidence>
<name>A0A538U6T6_UNCEI</name>
<dbReference type="SUPFAM" id="SSF158472">
    <property type="entry name" value="HAMP domain-like"/>
    <property type="match status" value="1"/>
</dbReference>
<dbReference type="Gene3D" id="3.30.565.10">
    <property type="entry name" value="Histidine kinase-like ATPase, C-terminal domain"/>
    <property type="match status" value="1"/>
</dbReference>
<evidence type="ECO:0000256" key="2">
    <source>
        <dbReference type="ARBA" id="ARBA00004651"/>
    </source>
</evidence>
<dbReference type="AlphaFoldDB" id="A0A538U6T6"/>
<dbReference type="PRINTS" id="PR00344">
    <property type="entry name" value="BCTRLSENSOR"/>
</dbReference>
<dbReference type="PROSITE" id="PS50885">
    <property type="entry name" value="HAMP"/>
    <property type="match status" value="1"/>
</dbReference>
<dbReference type="InterPro" id="IPR050980">
    <property type="entry name" value="2C_sensor_his_kinase"/>
</dbReference>
<dbReference type="Gene3D" id="6.10.340.10">
    <property type="match status" value="1"/>
</dbReference>
<evidence type="ECO:0000256" key="10">
    <source>
        <dbReference type="SAM" id="Phobius"/>
    </source>
</evidence>
<dbReference type="InterPro" id="IPR003594">
    <property type="entry name" value="HATPase_dom"/>
</dbReference>
<keyword evidence="5" id="KW-0597">Phosphoprotein</keyword>
<dbReference type="GO" id="GO:0005524">
    <property type="term" value="F:ATP binding"/>
    <property type="evidence" value="ECO:0007669"/>
    <property type="project" value="UniProtKB-KW"/>
</dbReference>
<dbReference type="Pfam" id="PF00672">
    <property type="entry name" value="HAMP"/>
    <property type="match status" value="1"/>
</dbReference>
<keyword evidence="9" id="KW-0067">ATP-binding</keyword>
<sequence>MEGTVLAQADDYAAALPHEPLTPPRRAALRAGLRATGLDFIQLYRKRDGRWALLEEVRPQGVLAVAPMDLGGELEPELDRDRILHSSHGALAAAAPMGPDYALVAGMLLQPDYFESLERVGRGVSFYRRFGVVRDVSRAYMLLPVTLLVAALAGAAVWASTALAAGLTRPLRRLERALENVAAGDLSVRIEPKGPREVAALSERFNTMTERLSAAREALQQAEREAAWREVARRLAHEFKNLLTPMSLSLHRLRRRTGEVSEDHRAAVSESLAALAHGVDQMARLAEQFSQYARLPEPRFETLDLDQVVRSAVALHEHEDVTVEVAGPAVSIPVHGDVLLLSRAVHNLILNACEASPMGGTVQVRTTIEDDHAMVEVLDRGTGLDPQVRARLFEPYVSTKRRGSGLGLSLVSDVAIQHRGAVTLEDREGGGAVARFRVPRCEPPASGEKGVA</sequence>
<dbReference type="PANTHER" id="PTHR44936">
    <property type="entry name" value="SENSOR PROTEIN CREC"/>
    <property type="match status" value="1"/>
</dbReference>
<evidence type="ECO:0000259" key="12">
    <source>
        <dbReference type="PROSITE" id="PS50885"/>
    </source>
</evidence>
<comment type="catalytic activity">
    <reaction evidence="1">
        <text>ATP + protein L-histidine = ADP + protein N-phospho-L-histidine.</text>
        <dbReference type="EC" id="2.7.13.3"/>
    </reaction>
</comment>
<evidence type="ECO:0000256" key="3">
    <source>
        <dbReference type="ARBA" id="ARBA00012438"/>
    </source>
</evidence>
<dbReference type="SUPFAM" id="SSF55874">
    <property type="entry name" value="ATPase domain of HSP90 chaperone/DNA topoisomerase II/histidine kinase"/>
    <property type="match status" value="1"/>
</dbReference>
<keyword evidence="10" id="KW-1133">Transmembrane helix</keyword>
<feature type="domain" description="Histidine kinase" evidence="11">
    <location>
        <begin position="234"/>
        <end position="442"/>
    </location>
</feature>
<dbReference type="EMBL" id="VBPA01000115">
    <property type="protein sequence ID" value="TMQ71587.1"/>
    <property type="molecule type" value="Genomic_DNA"/>
</dbReference>
<evidence type="ECO:0000313" key="14">
    <source>
        <dbReference type="Proteomes" id="UP000319836"/>
    </source>
</evidence>
<evidence type="ECO:0000256" key="4">
    <source>
        <dbReference type="ARBA" id="ARBA00022475"/>
    </source>
</evidence>
<evidence type="ECO:0000313" key="13">
    <source>
        <dbReference type="EMBL" id="TMQ71587.1"/>
    </source>
</evidence>
<dbReference type="InterPro" id="IPR005467">
    <property type="entry name" value="His_kinase_dom"/>
</dbReference>
<reference evidence="13 14" key="1">
    <citation type="journal article" date="2019" name="Nat. Microbiol.">
        <title>Mediterranean grassland soil C-N compound turnover is dependent on rainfall and depth, and is mediated by genomically divergent microorganisms.</title>
        <authorList>
            <person name="Diamond S."/>
            <person name="Andeer P.F."/>
            <person name="Li Z."/>
            <person name="Crits-Christoph A."/>
            <person name="Burstein D."/>
            <person name="Anantharaman K."/>
            <person name="Lane K.R."/>
            <person name="Thomas B.C."/>
            <person name="Pan C."/>
            <person name="Northen T.R."/>
            <person name="Banfield J.F."/>
        </authorList>
    </citation>
    <scope>NUCLEOTIDE SEQUENCE [LARGE SCALE GENOMIC DNA]</scope>
    <source>
        <strain evidence="13">WS_10</strain>
    </source>
</reference>
<keyword evidence="10" id="KW-0812">Transmembrane</keyword>
<keyword evidence="8" id="KW-0418">Kinase</keyword>
<proteinExistence type="predicted"/>
<feature type="transmembrane region" description="Helical" evidence="10">
    <location>
        <begin position="139"/>
        <end position="167"/>
    </location>
</feature>
<gene>
    <name evidence="13" type="ORF">E6K80_05150</name>
</gene>
<dbReference type="EC" id="2.7.13.3" evidence="3"/>
<dbReference type="Pfam" id="PF02518">
    <property type="entry name" value="HATPase_c"/>
    <property type="match status" value="1"/>
</dbReference>
<dbReference type="PANTHER" id="PTHR44936:SF10">
    <property type="entry name" value="SENSOR PROTEIN RSTB"/>
    <property type="match status" value="1"/>
</dbReference>
<dbReference type="InterPro" id="IPR003660">
    <property type="entry name" value="HAMP_dom"/>
</dbReference>
<dbReference type="PROSITE" id="PS50109">
    <property type="entry name" value="HIS_KIN"/>
    <property type="match status" value="1"/>
</dbReference>
<dbReference type="GO" id="GO:0000155">
    <property type="term" value="F:phosphorelay sensor kinase activity"/>
    <property type="evidence" value="ECO:0007669"/>
    <property type="project" value="InterPro"/>
</dbReference>
<comment type="subcellular location">
    <subcellularLocation>
        <location evidence="2">Cell membrane</location>
        <topology evidence="2">Multi-pass membrane protein</topology>
    </subcellularLocation>
</comment>
<evidence type="ECO:0000256" key="8">
    <source>
        <dbReference type="ARBA" id="ARBA00022777"/>
    </source>
</evidence>
<dbReference type="InterPro" id="IPR036097">
    <property type="entry name" value="HisK_dim/P_sf"/>
</dbReference>
<dbReference type="SMART" id="SM00304">
    <property type="entry name" value="HAMP"/>
    <property type="match status" value="1"/>
</dbReference>
<feature type="domain" description="HAMP" evidence="12">
    <location>
        <begin position="165"/>
        <end position="217"/>
    </location>
</feature>
<keyword evidence="10" id="KW-0472">Membrane</keyword>
<keyword evidence="7" id="KW-0547">Nucleotide-binding</keyword>
<dbReference type="CDD" id="cd00082">
    <property type="entry name" value="HisKA"/>
    <property type="match status" value="1"/>
</dbReference>
<evidence type="ECO:0000256" key="6">
    <source>
        <dbReference type="ARBA" id="ARBA00022679"/>
    </source>
</evidence>
<dbReference type="Gene3D" id="1.10.287.130">
    <property type="match status" value="1"/>
</dbReference>
<dbReference type="InterPro" id="IPR003661">
    <property type="entry name" value="HisK_dim/P_dom"/>
</dbReference>
<dbReference type="SUPFAM" id="SSF47384">
    <property type="entry name" value="Homodimeric domain of signal transducing histidine kinase"/>
    <property type="match status" value="1"/>
</dbReference>
<dbReference type="InterPro" id="IPR004358">
    <property type="entry name" value="Sig_transdc_His_kin-like_C"/>
</dbReference>
<accession>A0A538U6T6</accession>
<dbReference type="Proteomes" id="UP000319836">
    <property type="component" value="Unassembled WGS sequence"/>
</dbReference>
<evidence type="ECO:0000256" key="9">
    <source>
        <dbReference type="ARBA" id="ARBA00022840"/>
    </source>
</evidence>
<evidence type="ECO:0000256" key="5">
    <source>
        <dbReference type="ARBA" id="ARBA00022553"/>
    </source>
</evidence>
<organism evidence="13 14">
    <name type="scientific">Eiseniibacteriota bacterium</name>
    <dbReference type="NCBI Taxonomy" id="2212470"/>
    <lineage>
        <taxon>Bacteria</taxon>
        <taxon>Candidatus Eiseniibacteriota</taxon>
    </lineage>
</organism>
<evidence type="ECO:0000256" key="7">
    <source>
        <dbReference type="ARBA" id="ARBA00022741"/>
    </source>
</evidence>
<evidence type="ECO:0000256" key="1">
    <source>
        <dbReference type="ARBA" id="ARBA00000085"/>
    </source>
</evidence>
<comment type="caution">
    <text evidence="13">The sequence shown here is derived from an EMBL/GenBank/DDBJ whole genome shotgun (WGS) entry which is preliminary data.</text>
</comment>
<dbReference type="SMART" id="SM00387">
    <property type="entry name" value="HATPase_c"/>
    <property type="match status" value="1"/>
</dbReference>